<evidence type="ECO:0000313" key="1">
    <source>
        <dbReference type="EMBL" id="CAG7641626.1"/>
    </source>
</evidence>
<keyword evidence="2" id="KW-1185">Reference proteome</keyword>
<dbReference type="Proteomes" id="UP000708208">
    <property type="component" value="Unassembled WGS sequence"/>
</dbReference>
<reference evidence="1" key="1">
    <citation type="submission" date="2021-06" db="EMBL/GenBank/DDBJ databases">
        <authorList>
            <person name="Hodson N. C."/>
            <person name="Mongue J. A."/>
            <person name="Jaron S. K."/>
        </authorList>
    </citation>
    <scope>NUCLEOTIDE SEQUENCE</scope>
</reference>
<accession>A0A8J2J4N8</accession>
<dbReference type="EMBL" id="CAJVCH010001855">
    <property type="protein sequence ID" value="CAG7641626.1"/>
    <property type="molecule type" value="Genomic_DNA"/>
</dbReference>
<sequence>MPRERIRAHMPSSATKFGRGVPPLFNHLINTPTESDNENEGEELDNHWKFLQGISQQWRGTKNTAAFQKFCTEILELDEFIVDHQEGSGIPPEPSKADDGIDMGVMDKYIEGIVIHREIIAEECLDIKKSWDLMTDQKARLMSSISRLARLVYNGNENSYLVAESCIPMYVWILNKPKLPKDIHLLTMKGLSEMLYNSKRLKKKFAVSKGTKVVIHCMREMPIDPELACWACYTLAMAAINSAEIISQAKMDPGLLDLVSEFAFDIYWFNWPINYGSVLRGIFFGPTPPSERETFQFI</sequence>
<name>A0A8J2J4N8_9HEXA</name>
<comment type="caution">
    <text evidence="1">The sequence shown here is derived from an EMBL/GenBank/DDBJ whole genome shotgun (WGS) entry which is preliminary data.</text>
</comment>
<proteinExistence type="predicted"/>
<organism evidence="1 2">
    <name type="scientific">Allacma fusca</name>
    <dbReference type="NCBI Taxonomy" id="39272"/>
    <lineage>
        <taxon>Eukaryota</taxon>
        <taxon>Metazoa</taxon>
        <taxon>Ecdysozoa</taxon>
        <taxon>Arthropoda</taxon>
        <taxon>Hexapoda</taxon>
        <taxon>Collembola</taxon>
        <taxon>Symphypleona</taxon>
        <taxon>Sminthuridae</taxon>
        <taxon>Allacma</taxon>
    </lineage>
</organism>
<protein>
    <submittedName>
        <fullName evidence="1">Uncharacterized protein</fullName>
    </submittedName>
</protein>
<gene>
    <name evidence="1" type="ORF">AFUS01_LOCUS422</name>
</gene>
<evidence type="ECO:0000313" key="2">
    <source>
        <dbReference type="Proteomes" id="UP000708208"/>
    </source>
</evidence>
<dbReference type="AlphaFoldDB" id="A0A8J2J4N8"/>